<dbReference type="PRINTS" id="PR00111">
    <property type="entry name" value="ABHYDROLASE"/>
</dbReference>
<gene>
    <name evidence="2" type="ORF">SAMN04489732_104307</name>
</gene>
<accession>A0A1H8VUM3</accession>
<evidence type="ECO:0000259" key="1">
    <source>
        <dbReference type="Pfam" id="PF00561"/>
    </source>
</evidence>
<dbReference type="PANTHER" id="PTHR45763">
    <property type="entry name" value="HYDROLASE, ALPHA/BETA FOLD FAMILY PROTEIN, EXPRESSED-RELATED"/>
    <property type="match status" value="1"/>
</dbReference>
<name>A0A1H8VUM3_9PSEU</name>
<feature type="domain" description="AB hydrolase-1" evidence="1">
    <location>
        <begin position="28"/>
        <end position="260"/>
    </location>
</feature>
<dbReference type="RefSeq" id="WP_091616890.1">
    <property type="nucleotide sequence ID" value="NZ_FOEF01000004.1"/>
</dbReference>
<dbReference type="EMBL" id="FOEF01000004">
    <property type="protein sequence ID" value="SEP19065.1"/>
    <property type="molecule type" value="Genomic_DNA"/>
</dbReference>
<proteinExistence type="predicted"/>
<dbReference type="GO" id="GO:0003824">
    <property type="term" value="F:catalytic activity"/>
    <property type="evidence" value="ECO:0007669"/>
    <property type="project" value="UniProtKB-ARBA"/>
</dbReference>
<dbReference type="InterPro" id="IPR000073">
    <property type="entry name" value="AB_hydrolase_1"/>
</dbReference>
<organism evidence="2 3">
    <name type="scientific">Amycolatopsis saalfeldensis</name>
    <dbReference type="NCBI Taxonomy" id="394193"/>
    <lineage>
        <taxon>Bacteria</taxon>
        <taxon>Bacillati</taxon>
        <taxon>Actinomycetota</taxon>
        <taxon>Actinomycetes</taxon>
        <taxon>Pseudonocardiales</taxon>
        <taxon>Pseudonocardiaceae</taxon>
        <taxon>Amycolatopsis</taxon>
    </lineage>
</organism>
<protein>
    <submittedName>
        <fullName evidence="2">Pimeloyl-ACP methyl ester carboxylesterase</fullName>
    </submittedName>
</protein>
<dbReference type="AlphaFoldDB" id="A0A1H8VUM3"/>
<evidence type="ECO:0000313" key="2">
    <source>
        <dbReference type="EMBL" id="SEP19065.1"/>
    </source>
</evidence>
<evidence type="ECO:0000313" key="3">
    <source>
        <dbReference type="Proteomes" id="UP000198582"/>
    </source>
</evidence>
<dbReference type="Pfam" id="PF00561">
    <property type="entry name" value="Abhydrolase_1"/>
    <property type="match status" value="1"/>
</dbReference>
<dbReference type="InterPro" id="IPR029058">
    <property type="entry name" value="AB_hydrolase_fold"/>
</dbReference>
<dbReference type="SUPFAM" id="SSF53474">
    <property type="entry name" value="alpha/beta-Hydrolases"/>
    <property type="match status" value="1"/>
</dbReference>
<sequence length="273" mass="28478">MGTTRDLTLADGRALRVHDTGRGAALTVVWHHGTPQTGALLPPLVEAADARDIRVISYGRPGYGGSAVQPGRTVASAADDVRQLADALGVGRFATMGASGGGPHALACAALLPDRVSGVTCYASPAPYTEEFDWYAGMIDDGGPRAGREGREARLAHGEAAEFNEDQFLPVDWKALETTWASLGQDAGAAGGSAEAQADDDVAFTSPWGFEPAAVTAPVLLAQGGADRVIPASHAESLLRGLPNAELWLRPRDGHISILETVPVTLDWLLALR</sequence>
<dbReference type="STRING" id="394193.SAMN04489732_104307"/>
<keyword evidence="3" id="KW-1185">Reference proteome</keyword>
<dbReference type="Proteomes" id="UP000198582">
    <property type="component" value="Unassembled WGS sequence"/>
</dbReference>
<dbReference type="Gene3D" id="3.40.50.1820">
    <property type="entry name" value="alpha/beta hydrolase"/>
    <property type="match status" value="1"/>
</dbReference>
<dbReference type="OrthoDB" id="9800988at2"/>
<reference evidence="3" key="1">
    <citation type="submission" date="2016-10" db="EMBL/GenBank/DDBJ databases">
        <authorList>
            <person name="Varghese N."/>
            <person name="Submissions S."/>
        </authorList>
    </citation>
    <scope>NUCLEOTIDE SEQUENCE [LARGE SCALE GENOMIC DNA]</scope>
    <source>
        <strain evidence="3">DSM 44993</strain>
    </source>
</reference>
<dbReference type="PANTHER" id="PTHR45763:SF46">
    <property type="entry name" value="AB HYDROLASE-1 DOMAIN-CONTAINING PROTEIN"/>
    <property type="match status" value="1"/>
</dbReference>